<organism evidence="1 2">
    <name type="scientific">Blepharisma stoltei</name>
    <dbReference type="NCBI Taxonomy" id="1481888"/>
    <lineage>
        <taxon>Eukaryota</taxon>
        <taxon>Sar</taxon>
        <taxon>Alveolata</taxon>
        <taxon>Ciliophora</taxon>
        <taxon>Postciliodesmatophora</taxon>
        <taxon>Heterotrichea</taxon>
        <taxon>Heterotrichida</taxon>
        <taxon>Blepharismidae</taxon>
        <taxon>Blepharisma</taxon>
    </lineage>
</organism>
<reference evidence="1" key="1">
    <citation type="submission" date="2021-09" db="EMBL/GenBank/DDBJ databases">
        <authorList>
            <consortium name="AG Swart"/>
            <person name="Singh M."/>
            <person name="Singh A."/>
            <person name="Seah K."/>
            <person name="Emmerich C."/>
        </authorList>
    </citation>
    <scope>NUCLEOTIDE SEQUENCE</scope>
    <source>
        <strain evidence="1">ATCC30299</strain>
    </source>
</reference>
<sequence>MKKRDTNKLGSITARMAILDSKPTTPLTARNLPLAISDTPKRVNLYKSNIFIPFVHERGSTGKLLSSRFLVPENTPRTNLEPGSLPKTPKKAPFLSSSLKTLPRTKAKWKIPEVGYYNPKPAYEMGHTKSMQFLSTPTYRTKISKRNVLSTDLMDMDEIHQRFFKHIKAPSLDKQLSRERQEENNELDEFLKWPPLELPEHLKRFKGMYHLGEFAKNEIYEMPKNFMDVAKEINENINLHMKELKEIQKQMKRKDL</sequence>
<name>A0AAU9JPN5_9CILI</name>
<gene>
    <name evidence="1" type="ORF">BSTOLATCC_MIC34741</name>
</gene>
<comment type="caution">
    <text evidence="1">The sequence shown here is derived from an EMBL/GenBank/DDBJ whole genome shotgun (WGS) entry which is preliminary data.</text>
</comment>
<keyword evidence="2" id="KW-1185">Reference proteome</keyword>
<evidence type="ECO:0000313" key="2">
    <source>
        <dbReference type="Proteomes" id="UP001162131"/>
    </source>
</evidence>
<dbReference type="AlphaFoldDB" id="A0AAU9JPN5"/>
<evidence type="ECO:0000313" key="1">
    <source>
        <dbReference type="EMBL" id="CAG9323701.1"/>
    </source>
</evidence>
<dbReference type="Proteomes" id="UP001162131">
    <property type="component" value="Unassembled WGS sequence"/>
</dbReference>
<protein>
    <submittedName>
        <fullName evidence="1">Uncharacterized protein</fullName>
    </submittedName>
</protein>
<dbReference type="EMBL" id="CAJZBQ010000035">
    <property type="protein sequence ID" value="CAG9323701.1"/>
    <property type="molecule type" value="Genomic_DNA"/>
</dbReference>
<proteinExistence type="predicted"/>
<accession>A0AAU9JPN5</accession>